<dbReference type="GO" id="GO:0005694">
    <property type="term" value="C:chromosome"/>
    <property type="evidence" value="ECO:0007669"/>
    <property type="project" value="TreeGrafter"/>
</dbReference>
<evidence type="ECO:0000256" key="2">
    <source>
        <dbReference type="ARBA" id="ARBA00022829"/>
    </source>
</evidence>
<comment type="similarity">
    <text evidence="1">Belongs to the ParB family.</text>
</comment>
<dbReference type="FunFam" id="3.90.1530.30:FF:000001">
    <property type="entry name" value="Chromosome partitioning protein ParB"/>
    <property type="match status" value="1"/>
</dbReference>
<dbReference type="EMBL" id="WACR01000003">
    <property type="protein sequence ID" value="KAB1065179.1"/>
    <property type="molecule type" value="Genomic_DNA"/>
</dbReference>
<dbReference type="Proteomes" id="UP000435357">
    <property type="component" value="Unassembled WGS sequence"/>
</dbReference>
<sequence length="299" mass="33428">MASKKKALGRGLSALLENDDSDRVEAKELSSNPESVVGTVAEIPIDQIEANPFQPRSEFEEDALKELAGSIETHGIIQPVTVRMVKKDQFQLISGERRFRASQIAGLETVPAYVRVADDQTMLEMALVENIQREDLNAIEVSVSYKRLIDECNITQEEVANRVSKGRATVTNYLRLLKLPAEVQLAIKNKQISMGHARALLSVNDKDLQNQILEKILKDGISVRQVEQLAKGAKNTAKKQKGSLKKAELSFEQQKHVVDLERILDHKVLVKKDQNGKGKLSIDFKDDEDLSRILDILNP</sequence>
<protein>
    <submittedName>
        <fullName evidence="5">ParB/RepB/Spo0J family partition protein</fullName>
    </submittedName>
</protein>
<evidence type="ECO:0000259" key="4">
    <source>
        <dbReference type="SMART" id="SM00470"/>
    </source>
</evidence>
<dbReference type="AlphaFoldDB" id="A0A6N6M9J6"/>
<dbReference type="InterPro" id="IPR004437">
    <property type="entry name" value="ParB/RepB/Spo0J"/>
</dbReference>
<dbReference type="Pfam" id="PF02195">
    <property type="entry name" value="ParB_N"/>
    <property type="match status" value="1"/>
</dbReference>
<dbReference type="SUPFAM" id="SSF110849">
    <property type="entry name" value="ParB/Sulfiredoxin"/>
    <property type="match status" value="1"/>
</dbReference>
<dbReference type="PANTHER" id="PTHR33375">
    <property type="entry name" value="CHROMOSOME-PARTITIONING PROTEIN PARB-RELATED"/>
    <property type="match status" value="1"/>
</dbReference>
<dbReference type="NCBIfam" id="TIGR00180">
    <property type="entry name" value="parB_part"/>
    <property type="match status" value="1"/>
</dbReference>
<dbReference type="SMART" id="SM00470">
    <property type="entry name" value="ParB"/>
    <property type="match status" value="1"/>
</dbReference>
<dbReference type="Gene3D" id="3.90.1530.30">
    <property type="match status" value="1"/>
</dbReference>
<evidence type="ECO:0000256" key="1">
    <source>
        <dbReference type="ARBA" id="ARBA00006295"/>
    </source>
</evidence>
<dbReference type="InterPro" id="IPR003115">
    <property type="entry name" value="ParB_N"/>
</dbReference>
<accession>A0A6N6M9J6</accession>
<dbReference type="InterPro" id="IPR050336">
    <property type="entry name" value="Chromosome_partition/occlusion"/>
</dbReference>
<dbReference type="OrthoDB" id="9802051at2"/>
<feature type="domain" description="ParB-like N-terminal" evidence="4">
    <location>
        <begin position="41"/>
        <end position="131"/>
    </location>
</feature>
<keyword evidence="6" id="KW-1185">Reference proteome</keyword>
<proteinExistence type="inferred from homology"/>
<dbReference type="InterPro" id="IPR036086">
    <property type="entry name" value="ParB/Sulfiredoxin_sf"/>
</dbReference>
<evidence type="ECO:0000313" key="6">
    <source>
        <dbReference type="Proteomes" id="UP000435357"/>
    </source>
</evidence>
<dbReference type="Pfam" id="PF17762">
    <property type="entry name" value="HTH_ParB"/>
    <property type="match status" value="1"/>
</dbReference>
<comment type="caution">
    <text evidence="5">The sequence shown here is derived from an EMBL/GenBank/DDBJ whole genome shotgun (WGS) entry which is preliminary data.</text>
</comment>
<evidence type="ECO:0000256" key="3">
    <source>
        <dbReference type="ARBA" id="ARBA00023125"/>
    </source>
</evidence>
<dbReference type="GO" id="GO:0003677">
    <property type="term" value="F:DNA binding"/>
    <property type="evidence" value="ECO:0007669"/>
    <property type="project" value="UniProtKB-KW"/>
</dbReference>
<reference evidence="5 6" key="1">
    <citation type="submission" date="2019-09" db="EMBL/GenBank/DDBJ databases">
        <title>Genomes of Cryomorphaceae.</title>
        <authorList>
            <person name="Bowman J.P."/>
        </authorList>
    </citation>
    <scope>NUCLEOTIDE SEQUENCE [LARGE SCALE GENOMIC DNA]</scope>
    <source>
        <strain evidence="5 6">KCTC 52047</strain>
    </source>
</reference>
<gene>
    <name evidence="5" type="ORF">F3059_04290</name>
</gene>
<keyword evidence="3" id="KW-0238">DNA-binding</keyword>
<keyword evidence="2" id="KW-0159">Chromosome partition</keyword>
<dbReference type="FunFam" id="1.10.10.2830:FF:000001">
    <property type="entry name" value="Chromosome partitioning protein ParB"/>
    <property type="match status" value="1"/>
</dbReference>
<dbReference type="GO" id="GO:0007059">
    <property type="term" value="P:chromosome segregation"/>
    <property type="evidence" value="ECO:0007669"/>
    <property type="project" value="UniProtKB-KW"/>
</dbReference>
<dbReference type="CDD" id="cd16393">
    <property type="entry name" value="SPO0J_N"/>
    <property type="match status" value="1"/>
</dbReference>
<name>A0A6N6M9J6_9FLAO</name>
<dbReference type="Gene3D" id="1.10.10.2830">
    <property type="match status" value="1"/>
</dbReference>
<dbReference type="InterPro" id="IPR041468">
    <property type="entry name" value="HTH_ParB/Spo0J"/>
</dbReference>
<dbReference type="PANTHER" id="PTHR33375:SF1">
    <property type="entry name" value="CHROMOSOME-PARTITIONING PROTEIN PARB-RELATED"/>
    <property type="match status" value="1"/>
</dbReference>
<organism evidence="5 6">
    <name type="scientific">Salibacter halophilus</name>
    <dbReference type="NCBI Taxonomy" id="1803916"/>
    <lineage>
        <taxon>Bacteria</taxon>
        <taxon>Pseudomonadati</taxon>
        <taxon>Bacteroidota</taxon>
        <taxon>Flavobacteriia</taxon>
        <taxon>Flavobacteriales</taxon>
        <taxon>Salibacteraceae</taxon>
        <taxon>Salibacter</taxon>
    </lineage>
</organism>
<dbReference type="RefSeq" id="WP_151166837.1">
    <property type="nucleotide sequence ID" value="NZ_WACR01000003.1"/>
</dbReference>
<evidence type="ECO:0000313" key="5">
    <source>
        <dbReference type="EMBL" id="KAB1065179.1"/>
    </source>
</evidence>
<dbReference type="SUPFAM" id="SSF109709">
    <property type="entry name" value="KorB DNA-binding domain-like"/>
    <property type="match status" value="1"/>
</dbReference>